<dbReference type="AlphaFoldDB" id="F9DSP0"/>
<organism evidence="1 2">
    <name type="scientific">Sporosarcina newyorkensis 2681</name>
    <dbReference type="NCBI Taxonomy" id="1027292"/>
    <lineage>
        <taxon>Bacteria</taxon>
        <taxon>Bacillati</taxon>
        <taxon>Bacillota</taxon>
        <taxon>Bacilli</taxon>
        <taxon>Bacillales</taxon>
        <taxon>Caryophanaceae</taxon>
        <taxon>Sporosarcina</taxon>
    </lineage>
</organism>
<protein>
    <submittedName>
        <fullName evidence="1">Uncharacterized protein</fullName>
    </submittedName>
</protein>
<comment type="caution">
    <text evidence="1">The sequence shown here is derived from an EMBL/GenBank/DDBJ whole genome shotgun (WGS) entry which is preliminary data.</text>
</comment>
<evidence type="ECO:0000313" key="1">
    <source>
        <dbReference type="EMBL" id="EGQ26148.1"/>
    </source>
</evidence>
<name>F9DSP0_9BACL</name>
<accession>F9DSP0</accession>
<dbReference type="Proteomes" id="UP000005316">
    <property type="component" value="Unassembled WGS sequence"/>
</dbReference>
<gene>
    <name evidence="1" type="ORF">HMPREF9372_1821</name>
</gene>
<sequence>MAICVPVSKSSLLFIFIQQKAHTSIGAEMNSNLLPVQRAFKRQLNKRSTQAKIATSCDNACMINILLT</sequence>
<proteinExistence type="predicted"/>
<dbReference type="HOGENOM" id="CLU_2791896_0_0_9"/>
<reference evidence="1 2" key="1">
    <citation type="submission" date="2011-04" db="EMBL/GenBank/DDBJ databases">
        <authorList>
            <person name="Muzny D."/>
            <person name="Qin X."/>
            <person name="Deng J."/>
            <person name="Jiang H."/>
            <person name="Liu Y."/>
            <person name="Qu J."/>
            <person name="Song X.-Z."/>
            <person name="Zhang L."/>
            <person name="Thornton R."/>
            <person name="Coyle M."/>
            <person name="Francisco L."/>
            <person name="Jackson L."/>
            <person name="Javaid M."/>
            <person name="Korchina V."/>
            <person name="Kovar C."/>
            <person name="Mata R."/>
            <person name="Mathew T."/>
            <person name="Ngo R."/>
            <person name="Nguyen L."/>
            <person name="Nguyen N."/>
            <person name="Okwuonu G."/>
            <person name="Ongeri F."/>
            <person name="Pham C."/>
            <person name="Simmons D."/>
            <person name="Wilczek-Boney K."/>
            <person name="Hale W."/>
            <person name="Jakkamsetti A."/>
            <person name="Pham P."/>
            <person name="Ruth R."/>
            <person name="San Lucas F."/>
            <person name="Warren J."/>
            <person name="Zhang J."/>
            <person name="Zhao Z."/>
            <person name="Zhou C."/>
            <person name="Zhu D."/>
            <person name="Lee S."/>
            <person name="Bess C."/>
            <person name="Blankenburg K."/>
            <person name="Forbes L."/>
            <person name="Fu Q."/>
            <person name="Gubbala S."/>
            <person name="Hirani K."/>
            <person name="Jayaseelan J.C."/>
            <person name="Lara F."/>
            <person name="Munidasa M."/>
            <person name="Palculict T."/>
            <person name="Patil S."/>
            <person name="Pu L.-L."/>
            <person name="Saada N."/>
            <person name="Tang L."/>
            <person name="Weissenberger G."/>
            <person name="Zhu Y."/>
            <person name="Hemphill L."/>
            <person name="Shang Y."/>
            <person name="Youmans B."/>
            <person name="Ayvaz T."/>
            <person name="Ross M."/>
            <person name="Santibanez J."/>
            <person name="Aqrawi P."/>
            <person name="Gross S."/>
            <person name="Joshi V."/>
            <person name="Fowler G."/>
            <person name="Nazareth L."/>
            <person name="Reid J."/>
            <person name="Worley K."/>
            <person name="Petrosino J."/>
            <person name="Highlander S."/>
            <person name="Gibbs R."/>
        </authorList>
    </citation>
    <scope>NUCLEOTIDE SEQUENCE [LARGE SCALE GENOMIC DNA]</scope>
    <source>
        <strain evidence="1 2">2681</strain>
    </source>
</reference>
<evidence type="ECO:0000313" key="2">
    <source>
        <dbReference type="Proteomes" id="UP000005316"/>
    </source>
</evidence>
<dbReference type="EMBL" id="AFPZ01000056">
    <property type="protein sequence ID" value="EGQ26148.1"/>
    <property type="molecule type" value="Genomic_DNA"/>
</dbReference>